<evidence type="ECO:0000256" key="13">
    <source>
        <dbReference type="SAM" id="Coils"/>
    </source>
</evidence>
<evidence type="ECO:0000256" key="5">
    <source>
        <dbReference type="ARBA" id="ARBA00022490"/>
    </source>
</evidence>
<evidence type="ECO:0000256" key="1">
    <source>
        <dbReference type="ARBA" id="ARBA00004170"/>
    </source>
</evidence>
<dbReference type="InterPro" id="IPR011130">
    <property type="entry name" value="SecA_preprotein_X-link_dom"/>
</dbReference>
<dbReference type="PROSITE" id="PS01312">
    <property type="entry name" value="SECA"/>
    <property type="match status" value="1"/>
</dbReference>
<dbReference type="Pfam" id="PF07517">
    <property type="entry name" value="SecA_DEAD"/>
    <property type="match status" value="1"/>
</dbReference>
<keyword evidence="7 12" id="KW-0067">ATP-binding</keyword>
<dbReference type="PANTHER" id="PTHR30612:SF0">
    <property type="entry name" value="CHLOROPLAST PROTEIN-TRANSPORTING ATPASE"/>
    <property type="match status" value="1"/>
</dbReference>
<feature type="domain" description="Helicase ATP-binding" evidence="14">
    <location>
        <begin position="89"/>
        <end position="247"/>
    </location>
</feature>
<dbReference type="SUPFAM" id="SSF52540">
    <property type="entry name" value="P-loop containing nucleoside triphosphate hydrolases"/>
    <property type="match status" value="2"/>
</dbReference>
<dbReference type="Pfam" id="PF07516">
    <property type="entry name" value="SecA_SW"/>
    <property type="match status" value="1"/>
</dbReference>
<keyword evidence="13" id="KW-0175">Coiled coil</keyword>
<accession>A0ABX1X811</accession>
<comment type="subunit">
    <text evidence="12">Monomer and homodimer. Part of the essential Sec protein translocation apparatus which comprises SecA, SecYEG and auxiliary proteins SecDF. Other proteins may also be involved.</text>
</comment>
<dbReference type="InterPro" id="IPR044722">
    <property type="entry name" value="SecA_SF2_C"/>
</dbReference>
<dbReference type="RefSeq" id="WP_171629975.1">
    <property type="nucleotide sequence ID" value="NZ_WHNY01000028.1"/>
</dbReference>
<dbReference type="EC" id="7.4.2.8" evidence="12"/>
<dbReference type="InterPro" id="IPR020937">
    <property type="entry name" value="SecA_CS"/>
</dbReference>
<keyword evidence="6 12" id="KW-0547">Nucleotide-binding</keyword>
<evidence type="ECO:0000256" key="11">
    <source>
        <dbReference type="ARBA" id="ARBA00023136"/>
    </source>
</evidence>
<comment type="subcellular location">
    <subcellularLocation>
        <location evidence="12">Cell membrane</location>
        <topology evidence="12">Peripheral membrane protein</topology>
        <orientation evidence="12">Cytoplasmic side</orientation>
    </subcellularLocation>
    <subcellularLocation>
        <location evidence="12">Cytoplasm</location>
    </subcellularLocation>
    <subcellularLocation>
        <location evidence="1">Membrane</location>
        <topology evidence="1">Peripheral membrane protein</topology>
    </subcellularLocation>
    <text evidence="12">Distribution is 50-50.</text>
</comment>
<keyword evidence="10 12" id="KW-0811">Translocation</keyword>
<gene>
    <name evidence="12 17" type="primary">secA</name>
    <name evidence="17" type="ORF">GC096_09275</name>
</gene>
<evidence type="ECO:0000259" key="14">
    <source>
        <dbReference type="PROSITE" id="PS51192"/>
    </source>
</evidence>
<reference evidence="17 18" key="1">
    <citation type="submission" date="2019-10" db="EMBL/GenBank/DDBJ databases">
        <title>Description of Paenibacillus humi sp. nov.</title>
        <authorList>
            <person name="Carlier A."/>
            <person name="Qi S."/>
        </authorList>
    </citation>
    <scope>NUCLEOTIDE SEQUENCE [LARGE SCALE GENOMIC DNA]</scope>
    <source>
        <strain evidence="17 18">LMG 31461</strain>
    </source>
</reference>
<evidence type="ECO:0000256" key="12">
    <source>
        <dbReference type="HAMAP-Rule" id="MF_01382"/>
    </source>
</evidence>
<evidence type="ECO:0000259" key="15">
    <source>
        <dbReference type="PROSITE" id="PS51194"/>
    </source>
</evidence>
<dbReference type="SMART" id="SM00957">
    <property type="entry name" value="SecA_DEAD"/>
    <property type="match status" value="1"/>
</dbReference>
<keyword evidence="11 12" id="KW-0472">Membrane</keyword>
<dbReference type="SUPFAM" id="SSF81886">
    <property type="entry name" value="Helical scaffold and wing domains of SecA"/>
    <property type="match status" value="1"/>
</dbReference>
<protein>
    <recommendedName>
        <fullName evidence="12">Protein translocase subunit SecA</fullName>
        <ecNumber evidence="12">7.4.2.8</ecNumber>
    </recommendedName>
</protein>
<evidence type="ECO:0000256" key="10">
    <source>
        <dbReference type="ARBA" id="ARBA00023010"/>
    </source>
</evidence>
<dbReference type="CDD" id="cd17928">
    <property type="entry name" value="DEXDc_SecA"/>
    <property type="match status" value="1"/>
</dbReference>
<dbReference type="InterPro" id="IPR000185">
    <property type="entry name" value="SecA"/>
</dbReference>
<feature type="binding site" evidence="12">
    <location>
        <position position="87"/>
    </location>
    <ligand>
        <name>ATP</name>
        <dbReference type="ChEBI" id="CHEBI:30616"/>
    </ligand>
</feature>
<feature type="coiled-coil region" evidence="13">
    <location>
        <begin position="24"/>
        <end position="53"/>
    </location>
</feature>
<evidence type="ECO:0000256" key="3">
    <source>
        <dbReference type="ARBA" id="ARBA00022448"/>
    </source>
</evidence>
<feature type="domain" description="SecA family profile" evidence="16">
    <location>
        <begin position="3"/>
        <end position="576"/>
    </location>
</feature>
<evidence type="ECO:0000259" key="16">
    <source>
        <dbReference type="PROSITE" id="PS51196"/>
    </source>
</evidence>
<keyword evidence="3 12" id="KW-0813">Transport</keyword>
<keyword evidence="18" id="KW-1185">Reference proteome</keyword>
<dbReference type="InterPro" id="IPR014001">
    <property type="entry name" value="Helicase_ATP-bd"/>
</dbReference>
<dbReference type="Gene3D" id="3.40.50.300">
    <property type="entry name" value="P-loop containing nucleotide triphosphate hydrolases"/>
    <property type="match status" value="3"/>
</dbReference>
<keyword evidence="4 12" id="KW-1003">Cell membrane</keyword>
<feature type="binding site" evidence="12">
    <location>
        <begin position="105"/>
        <end position="109"/>
    </location>
    <ligand>
        <name>ATP</name>
        <dbReference type="ChEBI" id="CHEBI:30616"/>
    </ligand>
</feature>
<proteinExistence type="inferred from homology"/>
<dbReference type="PRINTS" id="PR00906">
    <property type="entry name" value="SECA"/>
</dbReference>
<dbReference type="HAMAP" id="MF_01382">
    <property type="entry name" value="SecA"/>
    <property type="match status" value="1"/>
</dbReference>
<dbReference type="PANTHER" id="PTHR30612">
    <property type="entry name" value="SECA INNER MEMBRANE COMPONENT OF SEC PROTEIN SECRETION SYSTEM"/>
    <property type="match status" value="1"/>
</dbReference>
<feature type="domain" description="Helicase C-terminal" evidence="15">
    <location>
        <begin position="408"/>
        <end position="575"/>
    </location>
</feature>
<dbReference type="InterPro" id="IPR014018">
    <property type="entry name" value="SecA_motor_DEAD"/>
</dbReference>
<dbReference type="SUPFAM" id="SSF81767">
    <property type="entry name" value="Pre-protein crosslinking domain of SecA"/>
    <property type="match status" value="1"/>
</dbReference>
<dbReference type="Gene3D" id="3.90.1440.10">
    <property type="entry name" value="SecA, preprotein cross-linking domain"/>
    <property type="match status" value="1"/>
</dbReference>
<dbReference type="InterPro" id="IPR036670">
    <property type="entry name" value="SecA_X-link_sf"/>
</dbReference>
<evidence type="ECO:0000256" key="2">
    <source>
        <dbReference type="ARBA" id="ARBA00007650"/>
    </source>
</evidence>
<keyword evidence="8 12" id="KW-0653">Protein transport</keyword>
<evidence type="ECO:0000256" key="9">
    <source>
        <dbReference type="ARBA" id="ARBA00022967"/>
    </source>
</evidence>
<dbReference type="PROSITE" id="PS51192">
    <property type="entry name" value="HELICASE_ATP_BIND_1"/>
    <property type="match status" value="1"/>
</dbReference>
<dbReference type="Pfam" id="PF21090">
    <property type="entry name" value="P-loop_SecA"/>
    <property type="match status" value="2"/>
</dbReference>
<evidence type="ECO:0000256" key="6">
    <source>
        <dbReference type="ARBA" id="ARBA00022741"/>
    </source>
</evidence>
<comment type="catalytic activity">
    <reaction evidence="12">
        <text>ATP + H2O + cellular proteinSide 1 = ADP + phosphate + cellular proteinSide 2.</text>
        <dbReference type="EC" id="7.4.2.8"/>
    </reaction>
</comment>
<organism evidence="17 18">
    <name type="scientific">Paenibacillus plantarum</name>
    <dbReference type="NCBI Taxonomy" id="2654975"/>
    <lineage>
        <taxon>Bacteria</taxon>
        <taxon>Bacillati</taxon>
        <taxon>Bacillota</taxon>
        <taxon>Bacilli</taxon>
        <taxon>Bacillales</taxon>
        <taxon>Paenibacillaceae</taxon>
        <taxon>Paenibacillus</taxon>
    </lineage>
</organism>
<dbReference type="Proteomes" id="UP000653578">
    <property type="component" value="Unassembled WGS sequence"/>
</dbReference>
<evidence type="ECO:0000256" key="8">
    <source>
        <dbReference type="ARBA" id="ARBA00022927"/>
    </source>
</evidence>
<keyword evidence="9 12" id="KW-1278">Translocase</keyword>
<comment type="caution">
    <text evidence="17">The sequence shown here is derived from an EMBL/GenBank/DDBJ whole genome shotgun (WGS) entry which is preliminary data.</text>
</comment>
<keyword evidence="5 12" id="KW-0963">Cytoplasm</keyword>
<dbReference type="PROSITE" id="PS51194">
    <property type="entry name" value="HELICASE_CTER"/>
    <property type="match status" value="1"/>
</dbReference>
<name>A0ABX1X811_9BACL</name>
<comment type="function">
    <text evidence="12">Part of the Sec protein translocase complex. Interacts with the SecYEG preprotein conducting channel. Has a central role in coupling the hydrolysis of ATP to the transfer of proteins into and across the cell membrane, serving as an ATP-driven molecular motor driving the stepwise translocation of polypeptide chains across the membrane.</text>
</comment>
<evidence type="ECO:0000256" key="7">
    <source>
        <dbReference type="ARBA" id="ARBA00022840"/>
    </source>
</evidence>
<dbReference type="SMART" id="SM00958">
    <property type="entry name" value="SecA_PP_bind"/>
    <property type="match status" value="1"/>
</dbReference>
<dbReference type="CDD" id="cd18803">
    <property type="entry name" value="SF2_C_secA"/>
    <property type="match status" value="1"/>
</dbReference>
<dbReference type="InterPro" id="IPR027417">
    <property type="entry name" value="P-loop_NTPase"/>
</dbReference>
<evidence type="ECO:0000313" key="18">
    <source>
        <dbReference type="Proteomes" id="UP000653578"/>
    </source>
</evidence>
<dbReference type="InterPro" id="IPR001650">
    <property type="entry name" value="Helicase_C-like"/>
</dbReference>
<evidence type="ECO:0000256" key="4">
    <source>
        <dbReference type="ARBA" id="ARBA00022475"/>
    </source>
</evidence>
<dbReference type="Pfam" id="PF01043">
    <property type="entry name" value="SecA_PP_bind"/>
    <property type="match status" value="1"/>
</dbReference>
<dbReference type="InterPro" id="IPR011116">
    <property type="entry name" value="SecA_Wing/Scaffold"/>
</dbReference>
<feature type="binding site" evidence="12">
    <location>
        <position position="498"/>
    </location>
    <ligand>
        <name>ATP</name>
        <dbReference type="ChEBI" id="CHEBI:30616"/>
    </ligand>
</feature>
<dbReference type="Gene3D" id="1.10.3060.10">
    <property type="entry name" value="Helical scaffold and wing domains of SecA"/>
    <property type="match status" value="1"/>
</dbReference>
<dbReference type="EMBL" id="WHNY01000028">
    <property type="protein sequence ID" value="NOU64216.1"/>
    <property type="molecule type" value="Genomic_DNA"/>
</dbReference>
<dbReference type="InterPro" id="IPR036266">
    <property type="entry name" value="SecA_Wing/Scaffold_sf"/>
</dbReference>
<sequence>MLARLFKNITRNQVELPVDIVSIISEINNLYLAMEERLANEELQHRSKELSEQIRSGTAGEFLLPEAYALVKLACRRVLGIVVHDVQLYGAIMLYRGHIAEMKTGEGKTVTAVFPAFLQALEGHGVHIATVNEYLAERDSRKMGDIFRMLGLTVGCIIAGMSPAVRKAEYLQDVIYSTHVELGFDYLRDHLVLSTGEKVQRGLYDIIIDEVDSILIDEARTPLIISAPPGSGQQYLFFIDEKIKKLSESHVQIVESHKHVVLTEEGMDYCENLFSVDNLTKQEHSELYHYIVQALRANYVFKRDVDYVIIRHDDGSEEAVIIDPSTGRPMLGRRFMEGLHQAIEAKEGILVQGQPKTLATITLQNFFAMYAQICGMTGTAMESKDELRDIYGIDVVRIPTHRPVIRKDLRDLLFFTEEAKFNRVINDIRRIHETGQPVLVGTADIKRSEYVSSMLTVAGIPHRLLNAKHIDEEAKIIEQAGAYGAVTIATNMAGRGVDIKLEPGVKELGGLYVLGTSRHESSRIDNQLRGRSGRQGDPGYSRFYASLEDEMLWQYYPERLLDELENANFDLLEPIPRKRFFKGISDAQKQVESQHFFMRKQLLAFDCVLNLQRLAMYSIRDALLETGEVHAKLTDSIPDVILNIVQGFFSNSAESFNFAGIMAAVRSVFPDRRPLKLEFQDEVTADTITVSLASQISLIFEEITELCGESVHQVERQAMISALDLHWMNFIEAVEEVKKGVGLQAYGNMDPYIQFEKEISTMFEEMMHAIRQDSLRNVWLQLQRLRPNVAC</sequence>
<dbReference type="PROSITE" id="PS51196">
    <property type="entry name" value="SECA_MOTOR_DEAD"/>
    <property type="match status" value="1"/>
</dbReference>
<dbReference type="InterPro" id="IPR011115">
    <property type="entry name" value="SecA_DEAD"/>
</dbReference>
<evidence type="ECO:0000313" key="17">
    <source>
        <dbReference type="EMBL" id="NOU64216.1"/>
    </source>
</evidence>
<comment type="similarity">
    <text evidence="2 12">Belongs to the SecA family.</text>
</comment>